<dbReference type="Proteomes" id="UP000279029">
    <property type="component" value="Chromosome"/>
</dbReference>
<keyword evidence="4 5" id="KW-0472">Membrane</keyword>
<sequence length="306" mass="34782">MQMKNQRMKQRKREKMKVEISQSNYDEILKDQQDEITAHHLYTKVAGTIKDDHNRKIVEQVAQDEKAHYMKLKEITGKELKPEKIKIEWHYWLTRILGLTFGIKLLEKSESKAIETYKTLNAELAYLDDIIEDEERHEDELIAMIDEERLNYMGSVVLGLNDALVELTGALAGYTFAFQNTKLIAITGLITGISASFSMAASEYLATKQEGGDDALKSSIYTGMAYVFTVLFLILPFLLLSNPFVSLGVTLVVAVLIIFIFNYYISVAKDYNFKKRFFEMATISLGVAAISFAIGVLINRYIGIDI</sequence>
<dbReference type="GO" id="GO:0030026">
    <property type="term" value="P:intracellular manganese ion homeostasis"/>
    <property type="evidence" value="ECO:0007669"/>
    <property type="project" value="InterPro"/>
</dbReference>
<feature type="transmembrane region" description="Helical" evidence="5">
    <location>
        <begin position="277"/>
        <end position="298"/>
    </location>
</feature>
<dbReference type="KEGG" id="cbar:PATL70BA_3185"/>
<evidence type="ECO:0000256" key="1">
    <source>
        <dbReference type="ARBA" id="ARBA00004127"/>
    </source>
</evidence>
<evidence type="ECO:0000256" key="5">
    <source>
        <dbReference type="SAM" id="Phobius"/>
    </source>
</evidence>
<feature type="transmembrane region" description="Helical" evidence="5">
    <location>
        <begin position="218"/>
        <end position="238"/>
    </location>
</feature>
<keyword evidence="3 5" id="KW-1133">Transmembrane helix</keyword>
<evidence type="ECO:0000256" key="4">
    <source>
        <dbReference type="ARBA" id="ARBA00023136"/>
    </source>
</evidence>
<dbReference type="InterPro" id="IPR009078">
    <property type="entry name" value="Ferritin-like_SF"/>
</dbReference>
<dbReference type="GO" id="GO:0012505">
    <property type="term" value="C:endomembrane system"/>
    <property type="evidence" value="ECO:0007669"/>
    <property type="project" value="UniProtKB-SubCell"/>
</dbReference>
<evidence type="ECO:0000313" key="7">
    <source>
        <dbReference type="Proteomes" id="UP000279029"/>
    </source>
</evidence>
<evidence type="ECO:0000256" key="3">
    <source>
        <dbReference type="ARBA" id="ARBA00022989"/>
    </source>
</evidence>
<dbReference type="SUPFAM" id="SSF47240">
    <property type="entry name" value="Ferritin-like"/>
    <property type="match status" value="1"/>
</dbReference>
<proteinExistence type="predicted"/>
<dbReference type="Pfam" id="PF01988">
    <property type="entry name" value="VIT1"/>
    <property type="match status" value="1"/>
</dbReference>
<feature type="transmembrane region" description="Helical" evidence="5">
    <location>
        <begin position="244"/>
        <end position="265"/>
    </location>
</feature>
<dbReference type="EMBL" id="LR130778">
    <property type="protein sequence ID" value="VDN49108.1"/>
    <property type="molecule type" value="Genomic_DNA"/>
</dbReference>
<feature type="transmembrane region" description="Helical" evidence="5">
    <location>
        <begin position="183"/>
        <end position="206"/>
    </location>
</feature>
<comment type="subcellular location">
    <subcellularLocation>
        <location evidence="1">Endomembrane system</location>
        <topology evidence="1">Multi-pass membrane protein</topology>
    </subcellularLocation>
</comment>
<keyword evidence="2 5" id="KW-0812">Transmembrane</keyword>
<dbReference type="InterPro" id="IPR039376">
    <property type="entry name" value="Ferritin_CCC1_N"/>
</dbReference>
<organism evidence="6 7">
    <name type="scientific">Petrocella atlantisensis</name>
    <dbReference type="NCBI Taxonomy" id="2173034"/>
    <lineage>
        <taxon>Bacteria</taxon>
        <taxon>Bacillati</taxon>
        <taxon>Bacillota</taxon>
        <taxon>Clostridia</taxon>
        <taxon>Lachnospirales</taxon>
        <taxon>Vallitaleaceae</taxon>
        <taxon>Petrocella</taxon>
    </lineage>
</organism>
<gene>
    <name evidence="6" type="ORF">PATL70BA_3185</name>
</gene>
<accession>A0A3P7PJI2</accession>
<dbReference type="AlphaFoldDB" id="A0A3P7PJI2"/>
<dbReference type="CDD" id="cd01044">
    <property type="entry name" value="Ferritin_CCC1_N"/>
    <property type="match status" value="1"/>
</dbReference>
<dbReference type="InterPro" id="IPR008217">
    <property type="entry name" value="Ccc1_fam"/>
</dbReference>
<evidence type="ECO:0000256" key="2">
    <source>
        <dbReference type="ARBA" id="ARBA00022692"/>
    </source>
</evidence>
<protein>
    <submittedName>
        <fullName evidence="6">Rubrerythrin family protein</fullName>
    </submittedName>
</protein>
<dbReference type="CDD" id="cd02431">
    <property type="entry name" value="Ferritin_CCC1_C"/>
    <property type="match status" value="1"/>
</dbReference>
<dbReference type="GO" id="GO:0005384">
    <property type="term" value="F:manganese ion transmembrane transporter activity"/>
    <property type="evidence" value="ECO:0007669"/>
    <property type="project" value="InterPro"/>
</dbReference>
<name>A0A3P7PJI2_9FIRM</name>
<keyword evidence="7" id="KW-1185">Reference proteome</keyword>
<evidence type="ECO:0000313" key="6">
    <source>
        <dbReference type="EMBL" id="VDN49108.1"/>
    </source>
</evidence>
<reference evidence="6 7" key="1">
    <citation type="submission" date="2018-09" db="EMBL/GenBank/DDBJ databases">
        <authorList>
            <person name="Postec A."/>
        </authorList>
    </citation>
    <scope>NUCLEOTIDE SEQUENCE [LARGE SCALE GENOMIC DNA]</scope>
    <source>
        <strain evidence="6">70B-A</strain>
    </source>
</reference>